<dbReference type="EMBL" id="AXCN02002061">
    <property type="status" value="NOT_ANNOTATED_CDS"/>
    <property type="molecule type" value="Genomic_DNA"/>
</dbReference>
<reference evidence="5" key="1">
    <citation type="submission" date="2014-01" db="EMBL/GenBank/DDBJ databases">
        <title>The Genome Sequence of Anopheles farauti FAR1 (V2).</title>
        <authorList>
            <consortium name="The Broad Institute Genomics Platform"/>
            <person name="Neafsey D.E."/>
            <person name="Besansky N."/>
            <person name="Howell P."/>
            <person name="Walton C."/>
            <person name="Young S.K."/>
            <person name="Zeng Q."/>
            <person name="Gargeya S."/>
            <person name="Fitzgerald M."/>
            <person name="Haas B."/>
            <person name="Abouelleil A."/>
            <person name="Allen A.W."/>
            <person name="Alvarado L."/>
            <person name="Arachchi H.M."/>
            <person name="Berlin A.M."/>
            <person name="Chapman S.B."/>
            <person name="Gainer-Dewar J."/>
            <person name="Goldberg J."/>
            <person name="Griggs A."/>
            <person name="Gujja S."/>
            <person name="Hansen M."/>
            <person name="Howarth C."/>
            <person name="Imamovic A."/>
            <person name="Ireland A."/>
            <person name="Larimer J."/>
            <person name="McCowan C."/>
            <person name="Murphy C."/>
            <person name="Pearson M."/>
            <person name="Poon T.W."/>
            <person name="Priest M."/>
            <person name="Roberts A."/>
            <person name="Saif S."/>
            <person name="Shea T."/>
            <person name="Sisk P."/>
            <person name="Sykes S."/>
            <person name="Wortman J."/>
            <person name="Nusbaum C."/>
            <person name="Birren B."/>
        </authorList>
    </citation>
    <scope>NUCLEOTIDE SEQUENCE [LARGE SCALE GENOMIC DNA]</scope>
    <source>
        <strain evidence="5">FAR1</strain>
    </source>
</reference>
<keyword evidence="1 2" id="KW-0193">Cuticle</keyword>
<evidence type="ECO:0000256" key="1">
    <source>
        <dbReference type="ARBA" id="ARBA00022460"/>
    </source>
</evidence>
<name>A0A182QKG5_9DIPT</name>
<dbReference type="InterPro" id="IPR050468">
    <property type="entry name" value="Cuticle_Struct_Prot"/>
</dbReference>
<organism evidence="4 5">
    <name type="scientific">Anopheles farauti</name>
    <dbReference type="NCBI Taxonomy" id="69004"/>
    <lineage>
        <taxon>Eukaryota</taxon>
        <taxon>Metazoa</taxon>
        <taxon>Ecdysozoa</taxon>
        <taxon>Arthropoda</taxon>
        <taxon>Hexapoda</taxon>
        <taxon>Insecta</taxon>
        <taxon>Pterygota</taxon>
        <taxon>Neoptera</taxon>
        <taxon>Endopterygota</taxon>
        <taxon>Diptera</taxon>
        <taxon>Nematocera</taxon>
        <taxon>Culicoidea</taxon>
        <taxon>Culicidae</taxon>
        <taxon>Anophelinae</taxon>
        <taxon>Anopheles</taxon>
    </lineage>
</organism>
<evidence type="ECO:0000313" key="5">
    <source>
        <dbReference type="Proteomes" id="UP000075886"/>
    </source>
</evidence>
<sequence>PRPSFQCTASHRPVPSRSNAPTRKRITISVPDVPVTVCFEASSMKFVVLLVAALVAATSAQIRPLPIPLRNQAVYGGPEASAVILNQVYEPNPDGSYIYSYETSNGIRAEQRGFLKNPGTPGEAQVMQGSYSYTGPDGVVYTINYIADENGYRAEGAHIPSAPRYNQYRGQFQ</sequence>
<dbReference type="GO" id="GO:0062129">
    <property type="term" value="C:chitin-based extracellular matrix"/>
    <property type="evidence" value="ECO:0007669"/>
    <property type="project" value="TreeGrafter"/>
</dbReference>
<reference evidence="4" key="2">
    <citation type="submission" date="2020-05" db="UniProtKB">
        <authorList>
            <consortium name="EnsemblMetazoa"/>
        </authorList>
    </citation>
    <scope>IDENTIFICATION</scope>
    <source>
        <strain evidence="4">FAR1</strain>
    </source>
</reference>
<dbReference type="Proteomes" id="UP000075886">
    <property type="component" value="Unassembled WGS sequence"/>
</dbReference>
<dbReference type="VEuPathDB" id="VectorBase:AFAF012047"/>
<proteinExistence type="predicted"/>
<dbReference type="InterPro" id="IPR031311">
    <property type="entry name" value="CHIT_BIND_RR_consensus"/>
</dbReference>
<dbReference type="PROSITE" id="PS51155">
    <property type="entry name" value="CHIT_BIND_RR_2"/>
    <property type="match status" value="1"/>
</dbReference>
<dbReference type="PANTHER" id="PTHR10380:SF222">
    <property type="entry name" value="CUTICULAR PROTEIN 47EA"/>
    <property type="match status" value="1"/>
</dbReference>
<dbReference type="InterPro" id="IPR000618">
    <property type="entry name" value="Insect_cuticle"/>
</dbReference>
<dbReference type="PANTHER" id="PTHR10380">
    <property type="entry name" value="CUTICLE PROTEIN"/>
    <property type="match status" value="1"/>
</dbReference>
<evidence type="ECO:0000256" key="3">
    <source>
        <dbReference type="SAM" id="MobiDB-lite"/>
    </source>
</evidence>
<keyword evidence="5" id="KW-1185">Reference proteome</keyword>
<accession>A0A182QKG5</accession>
<dbReference type="STRING" id="69004.A0A182QKG5"/>
<dbReference type="GO" id="GO:0008010">
    <property type="term" value="F:structural constituent of chitin-based larval cuticle"/>
    <property type="evidence" value="ECO:0007669"/>
    <property type="project" value="TreeGrafter"/>
</dbReference>
<feature type="region of interest" description="Disordered" evidence="3">
    <location>
        <begin position="1"/>
        <end position="22"/>
    </location>
</feature>
<dbReference type="Pfam" id="PF00379">
    <property type="entry name" value="Chitin_bind_4"/>
    <property type="match status" value="1"/>
</dbReference>
<evidence type="ECO:0000313" key="4">
    <source>
        <dbReference type="EnsemblMetazoa" id="AFAF012047-PA"/>
    </source>
</evidence>
<dbReference type="EnsemblMetazoa" id="AFAF012047-RA">
    <property type="protein sequence ID" value="AFAF012047-PA"/>
    <property type="gene ID" value="AFAF012047"/>
</dbReference>
<dbReference type="AlphaFoldDB" id="A0A182QKG5"/>
<dbReference type="PROSITE" id="PS00233">
    <property type="entry name" value="CHIT_BIND_RR_1"/>
    <property type="match status" value="1"/>
</dbReference>
<protein>
    <submittedName>
        <fullName evidence="4">Uncharacterized protein</fullName>
    </submittedName>
</protein>
<dbReference type="PRINTS" id="PR00947">
    <property type="entry name" value="CUTICLE"/>
</dbReference>
<evidence type="ECO:0000256" key="2">
    <source>
        <dbReference type="PROSITE-ProRule" id="PRU00497"/>
    </source>
</evidence>